<dbReference type="STRING" id="264251.FB00_13515"/>
<proteinExistence type="inferred from homology"/>
<evidence type="ECO:0000256" key="2">
    <source>
        <dbReference type="ARBA" id="ARBA00022603"/>
    </source>
</evidence>
<feature type="domain" description="DNA methylase N-4/N-6" evidence="5">
    <location>
        <begin position="118"/>
        <end position="455"/>
    </location>
</feature>
<evidence type="ECO:0000313" key="7">
    <source>
        <dbReference type="Proteomes" id="UP000035265"/>
    </source>
</evidence>
<evidence type="ECO:0000259" key="5">
    <source>
        <dbReference type="Pfam" id="PF01555"/>
    </source>
</evidence>
<dbReference type="GO" id="GO:0032259">
    <property type="term" value="P:methylation"/>
    <property type="evidence" value="ECO:0007669"/>
    <property type="project" value="UniProtKB-KW"/>
</dbReference>
<name>A0A0H2KL50_9MICO</name>
<keyword evidence="7" id="KW-1185">Reference proteome</keyword>
<keyword evidence="2" id="KW-0489">Methyltransferase</keyword>
<evidence type="ECO:0000256" key="4">
    <source>
        <dbReference type="ARBA" id="ARBA00022691"/>
    </source>
</evidence>
<dbReference type="InterPro" id="IPR002295">
    <property type="entry name" value="N4/N6-MTase_EcoPI_Mod-like"/>
</dbReference>
<dbReference type="Proteomes" id="UP000035265">
    <property type="component" value="Unassembled WGS sequence"/>
</dbReference>
<dbReference type="Gene3D" id="3.40.50.150">
    <property type="entry name" value="Vaccinia Virus protein VP39"/>
    <property type="match status" value="1"/>
</dbReference>
<dbReference type="GO" id="GO:0003677">
    <property type="term" value="F:DNA binding"/>
    <property type="evidence" value="ECO:0007669"/>
    <property type="project" value="InterPro"/>
</dbReference>
<reference evidence="6 7" key="1">
    <citation type="submission" date="2014-05" db="EMBL/GenBank/DDBJ databases">
        <title>Cellulosimicrobium funkei U11 genome.</title>
        <authorList>
            <person name="Hu C."/>
            <person name="Gong Y."/>
            <person name="Wan W."/>
            <person name="Jiang M."/>
        </authorList>
    </citation>
    <scope>NUCLEOTIDE SEQUENCE [LARGE SCALE GENOMIC DNA]</scope>
    <source>
        <strain evidence="6 7">U11</strain>
    </source>
</reference>
<dbReference type="InterPro" id="IPR002052">
    <property type="entry name" value="DNA_methylase_N6_adenine_CS"/>
</dbReference>
<dbReference type="PROSITE" id="PS00092">
    <property type="entry name" value="N6_MTASE"/>
    <property type="match status" value="1"/>
</dbReference>
<evidence type="ECO:0000313" key="6">
    <source>
        <dbReference type="EMBL" id="KLN34191.1"/>
    </source>
</evidence>
<organism evidence="6 7">
    <name type="scientific">Cellulosimicrobium funkei</name>
    <dbReference type="NCBI Taxonomy" id="264251"/>
    <lineage>
        <taxon>Bacteria</taxon>
        <taxon>Bacillati</taxon>
        <taxon>Actinomycetota</taxon>
        <taxon>Actinomycetes</taxon>
        <taxon>Micrococcales</taxon>
        <taxon>Promicromonosporaceae</taxon>
        <taxon>Cellulosimicrobium</taxon>
    </lineage>
</organism>
<keyword evidence="4" id="KW-0949">S-adenosyl-L-methionine</keyword>
<comment type="similarity">
    <text evidence="1">Belongs to the N(4)/N(6)-methyltransferase family.</text>
</comment>
<dbReference type="Pfam" id="PF01555">
    <property type="entry name" value="N6_N4_Mtase"/>
    <property type="match status" value="1"/>
</dbReference>
<protein>
    <recommendedName>
        <fullName evidence="5">DNA methylase N-4/N-6 domain-containing protein</fullName>
    </recommendedName>
</protein>
<comment type="caution">
    <text evidence="6">The sequence shown here is derived from an EMBL/GenBank/DDBJ whole genome shotgun (WGS) entry which is preliminary data.</text>
</comment>
<dbReference type="InterPro" id="IPR002941">
    <property type="entry name" value="DNA_methylase_N4/N6"/>
</dbReference>
<dbReference type="PATRIC" id="fig|264251.5.peg.2750"/>
<gene>
    <name evidence="6" type="ORF">FB00_13515</name>
</gene>
<evidence type="ECO:0000256" key="1">
    <source>
        <dbReference type="ARBA" id="ARBA00006594"/>
    </source>
</evidence>
<sequence>MTEEPAKVDLEMPDLSAARRAALEELLPGILADGVLDANRLGELLSVAVTTAADGPERYGLMWAGKAEAVRSLQSPSHGALVPDLARSAEWDGAKNVFVEGDNLEVLKLLQKAYNDRVKMIYIDPPYNTGSDFVYADDFTDTTRQYLEWSGQIDSAGRRASAGTDAANGRLHSRWLSMMYPRLVLARNLLTRDGVVLVSISDVEMANLMLLLREVFGPENHLATFVWNNDGNIEQQSSIKVNHEYIVAFARDIEHVSRPGVIDPNIDEGSKLFNDRIENSITKNGPANPASEVLLPAGFPASQDAFTVSPRTDAWPHVLDPVEVVDGTLSTPARVYSGWSSKRLLELFISNGFVPIEDAEGKSTWFAMTPTGAIYGYKQRSSTQGHVLTVLRNLGTTKASSSRMKRDWGVVFDFPKPERLIQYLVSVFTKGDDLVMDFFAGSGSTAHGVALQNAEDNGTRRYILVNIPEPTGRESAARKAGFETVSDITFKRVAAVRAHVKGASRAGLRTLRLKDSNFVYTSVDDADELTLHGSTLVKVEPRGDSLAAEVFLKEGVALDESWVRHGVGGTEVIVADGVAVVLSDAITDDVANAAVALNPRVLVFLEDGFAGRDAVKANVFTNAKNAGIAMKTV</sequence>
<dbReference type="PIRSF" id="PIRSF015855">
    <property type="entry name" value="TypeIII_Mtase_mKpnI"/>
    <property type="match status" value="1"/>
</dbReference>
<evidence type="ECO:0000256" key="3">
    <source>
        <dbReference type="ARBA" id="ARBA00022679"/>
    </source>
</evidence>
<keyword evidence="3" id="KW-0808">Transferase</keyword>
<dbReference type="AlphaFoldDB" id="A0A0H2KL50"/>
<dbReference type="RefSeq" id="WP_052877659.1">
    <property type="nucleotide sequence ID" value="NZ_JNBQ01000018.1"/>
</dbReference>
<dbReference type="EMBL" id="JNBQ01000018">
    <property type="protein sequence ID" value="KLN34191.1"/>
    <property type="molecule type" value="Genomic_DNA"/>
</dbReference>
<dbReference type="PRINTS" id="PR00506">
    <property type="entry name" value="D21N6MTFRASE"/>
</dbReference>
<accession>A0A0H2KL50</accession>
<dbReference type="SUPFAM" id="SSF53335">
    <property type="entry name" value="S-adenosyl-L-methionine-dependent methyltransferases"/>
    <property type="match status" value="1"/>
</dbReference>
<dbReference type="GO" id="GO:0008170">
    <property type="term" value="F:N-methyltransferase activity"/>
    <property type="evidence" value="ECO:0007669"/>
    <property type="project" value="InterPro"/>
</dbReference>
<dbReference type="InterPro" id="IPR029063">
    <property type="entry name" value="SAM-dependent_MTases_sf"/>
</dbReference>